<dbReference type="PROSITE" id="PS50850">
    <property type="entry name" value="MFS"/>
    <property type="match status" value="1"/>
</dbReference>
<feature type="domain" description="Major facilitator superfamily (MFS) profile" evidence="8">
    <location>
        <begin position="62"/>
        <end position="490"/>
    </location>
</feature>
<dbReference type="GO" id="GO:0022857">
    <property type="term" value="F:transmembrane transporter activity"/>
    <property type="evidence" value="ECO:0000318"/>
    <property type="project" value="GO_Central"/>
</dbReference>
<gene>
    <name evidence="9" type="ORF">ANIA_08089</name>
</gene>
<accession>Q5AUE1</accession>
<feature type="region of interest" description="Disordered" evidence="6">
    <location>
        <begin position="1"/>
        <end position="40"/>
    </location>
</feature>
<dbReference type="PANTHER" id="PTHR23502">
    <property type="entry name" value="MAJOR FACILITATOR SUPERFAMILY"/>
    <property type="match status" value="1"/>
</dbReference>
<evidence type="ECO:0000256" key="2">
    <source>
        <dbReference type="ARBA" id="ARBA00008335"/>
    </source>
</evidence>
<reference evidence="10" key="1">
    <citation type="journal article" date="2005" name="Nature">
        <title>Sequencing of Aspergillus nidulans and comparative analysis with A. fumigatus and A. oryzae.</title>
        <authorList>
            <person name="Galagan J.E."/>
            <person name="Calvo S.E."/>
            <person name="Cuomo C."/>
            <person name="Ma L.J."/>
            <person name="Wortman J.R."/>
            <person name="Batzoglou S."/>
            <person name="Lee S.I."/>
            <person name="Basturkmen M."/>
            <person name="Spevak C.C."/>
            <person name="Clutterbuck J."/>
            <person name="Kapitonov V."/>
            <person name="Jurka J."/>
            <person name="Scazzocchio C."/>
            <person name="Farman M."/>
            <person name="Butler J."/>
            <person name="Purcell S."/>
            <person name="Harris S."/>
            <person name="Braus G.H."/>
            <person name="Draht O."/>
            <person name="Busch S."/>
            <person name="D'Enfert C."/>
            <person name="Bouchier C."/>
            <person name="Goldman G.H."/>
            <person name="Bell-Pedersen D."/>
            <person name="Griffiths-Jones S."/>
            <person name="Doonan J.H."/>
            <person name="Yu J."/>
            <person name="Vienken K."/>
            <person name="Pain A."/>
            <person name="Freitag M."/>
            <person name="Selker E.U."/>
            <person name="Archer D.B."/>
            <person name="Penalva M.A."/>
            <person name="Oakley B.R."/>
            <person name="Momany M."/>
            <person name="Tanaka T."/>
            <person name="Kumagai T."/>
            <person name="Asai K."/>
            <person name="Machida M."/>
            <person name="Nierman W.C."/>
            <person name="Denning D.W."/>
            <person name="Caddick M."/>
            <person name="Hynes M."/>
            <person name="Paoletti M."/>
            <person name="Fischer R."/>
            <person name="Miller B."/>
            <person name="Dyer P."/>
            <person name="Sachs M.S."/>
            <person name="Osmani S.A."/>
            <person name="Birren B.W."/>
        </authorList>
    </citation>
    <scope>NUCLEOTIDE SEQUENCE [LARGE SCALE GENOMIC DNA]</scope>
    <source>
        <strain evidence="10">FGSC A4 / ATCC 38163 / CBS 112.46 / NRRL 194 / M139</strain>
    </source>
</reference>
<dbReference type="HOGENOM" id="CLU_008455_11_2_1"/>
<dbReference type="SUPFAM" id="SSF103473">
    <property type="entry name" value="MFS general substrate transporter"/>
    <property type="match status" value="1"/>
</dbReference>
<dbReference type="InterPro" id="IPR011701">
    <property type="entry name" value="MFS"/>
</dbReference>
<dbReference type="InterPro" id="IPR020846">
    <property type="entry name" value="MFS_dom"/>
</dbReference>
<feature type="transmembrane region" description="Helical" evidence="7">
    <location>
        <begin position="60"/>
        <end position="79"/>
    </location>
</feature>
<dbReference type="GO" id="GO:0055085">
    <property type="term" value="P:transmembrane transport"/>
    <property type="evidence" value="ECO:0000318"/>
    <property type="project" value="GO_Central"/>
</dbReference>
<feature type="transmembrane region" description="Helical" evidence="7">
    <location>
        <begin position="129"/>
        <end position="148"/>
    </location>
</feature>
<feature type="transmembrane region" description="Helical" evidence="7">
    <location>
        <begin position="466"/>
        <end position="487"/>
    </location>
</feature>
<evidence type="ECO:0000256" key="6">
    <source>
        <dbReference type="SAM" id="MobiDB-lite"/>
    </source>
</evidence>
<feature type="transmembrane region" description="Helical" evidence="7">
    <location>
        <begin position="154"/>
        <end position="176"/>
    </location>
</feature>
<keyword evidence="3 7" id="KW-0812">Transmembrane</keyword>
<dbReference type="GO" id="GO:0005886">
    <property type="term" value="C:plasma membrane"/>
    <property type="evidence" value="ECO:0000318"/>
    <property type="project" value="GO_Central"/>
</dbReference>
<dbReference type="AlphaFoldDB" id="Q5AUE1"/>
<evidence type="ECO:0000256" key="5">
    <source>
        <dbReference type="ARBA" id="ARBA00023136"/>
    </source>
</evidence>
<sequence length="525" mass="58018">MDEKNHVPQPETHPRVPPSGSNAPQPRCNTPPTPPSTPTIVTFEDCPKKNPYKWPFSKKVYVLVFTLLSVMNSGVASSLPSNAVPYIIDDFKLQNTNESSLPTGIFLLGYVVGPLIWSPLSETIGRRPVLLYTFIFFFLFTLACALAPNWSSLLFFRFMCGSMGAAPQTVIGGSYADIFEAKARGRAMAFYMAVASFGPIIGPIISGFASEHGWRWSFWADLICAGVTLVGLIFLPETFGPAILKRHAAELSKISGREMSAPVSKFDKDLKTIFLRPMYMLIFEPIILFTSLYVGIVYALVFFYFQAYPIIFPEVYGFTIQTASLTFLPLGIGAASTALVAITWDSKYSSALLRSKRKIWFFPLSFSPETHRLPISCVGSIATTISLFWLAWTANPTIHWIVPVLSGFFFGFGYQSIFTSLLIYVTDAYKIYSASALASSVIVRSMLGAALPVAAKPMYAALGVGWATSLVGFVSLACVPIPYVLLWKGGLVRERSRFCQMLVKDEIEERQSRITDEDARASVEC</sequence>
<evidence type="ECO:0000313" key="9">
    <source>
        <dbReference type="EMBL" id="CBF73862.1"/>
    </source>
</evidence>
<feature type="transmembrane region" description="Helical" evidence="7">
    <location>
        <begin position="431"/>
        <end position="454"/>
    </location>
</feature>
<feature type="transmembrane region" description="Helical" evidence="7">
    <location>
        <begin position="188"/>
        <end position="210"/>
    </location>
</feature>
<feature type="transmembrane region" description="Helical" evidence="7">
    <location>
        <begin position="325"/>
        <end position="344"/>
    </location>
</feature>
<dbReference type="KEGG" id="ani:ANIA_08089"/>
<dbReference type="Pfam" id="PF07690">
    <property type="entry name" value="MFS_1"/>
    <property type="match status" value="1"/>
</dbReference>
<reference evidence="10" key="2">
    <citation type="journal article" date="2009" name="Fungal Genet. Biol.">
        <title>The 2008 update of the Aspergillus nidulans genome annotation: a community effort.</title>
        <authorList>
            <person name="Wortman J.R."/>
            <person name="Gilsenan J.M."/>
            <person name="Joardar V."/>
            <person name="Deegan J."/>
            <person name="Clutterbuck J."/>
            <person name="Andersen M.R."/>
            <person name="Archer D."/>
            <person name="Bencina M."/>
            <person name="Braus G."/>
            <person name="Coutinho P."/>
            <person name="von Dohren H."/>
            <person name="Doonan J."/>
            <person name="Driessen A.J."/>
            <person name="Durek P."/>
            <person name="Espeso E."/>
            <person name="Fekete E."/>
            <person name="Flipphi M."/>
            <person name="Estrada C.G."/>
            <person name="Geysens S."/>
            <person name="Goldman G."/>
            <person name="de Groot P.W."/>
            <person name="Hansen K."/>
            <person name="Harris S.D."/>
            <person name="Heinekamp T."/>
            <person name="Helmstaedt K."/>
            <person name="Henrissat B."/>
            <person name="Hofmann G."/>
            <person name="Homan T."/>
            <person name="Horio T."/>
            <person name="Horiuchi H."/>
            <person name="James S."/>
            <person name="Jones M."/>
            <person name="Karaffa L."/>
            <person name="Karanyi Z."/>
            <person name="Kato M."/>
            <person name="Keller N."/>
            <person name="Kelly D.E."/>
            <person name="Kiel J.A."/>
            <person name="Kim J.M."/>
            <person name="van der Klei I.J."/>
            <person name="Klis F.M."/>
            <person name="Kovalchuk A."/>
            <person name="Krasevec N."/>
            <person name="Kubicek C.P."/>
            <person name="Liu B."/>
            <person name="Maccabe A."/>
            <person name="Meyer V."/>
            <person name="Mirabito P."/>
            <person name="Miskei M."/>
            <person name="Mos M."/>
            <person name="Mullins J."/>
            <person name="Nelson D.R."/>
            <person name="Nielsen J."/>
            <person name="Oakley B.R."/>
            <person name="Osmani S.A."/>
            <person name="Pakula T."/>
            <person name="Paszewski A."/>
            <person name="Paulsen I."/>
            <person name="Pilsyk S."/>
            <person name="Pocsi I."/>
            <person name="Punt P.J."/>
            <person name="Ram A.F."/>
            <person name="Ren Q."/>
            <person name="Robellet X."/>
            <person name="Robson G."/>
            <person name="Seiboth B."/>
            <person name="van Solingen P."/>
            <person name="Specht T."/>
            <person name="Sun J."/>
            <person name="Taheri-Talesh N."/>
            <person name="Takeshita N."/>
            <person name="Ussery D."/>
            <person name="vanKuyk P.A."/>
            <person name="Visser H."/>
            <person name="van de Vondervoort P.J."/>
            <person name="de Vries R.P."/>
            <person name="Walton J."/>
            <person name="Xiang X."/>
            <person name="Xiong Y."/>
            <person name="Zeng A.P."/>
            <person name="Brandt B.W."/>
            <person name="Cornell M.J."/>
            <person name="van den Hondel C.A."/>
            <person name="Visser J."/>
            <person name="Oliver S.G."/>
            <person name="Turner G."/>
        </authorList>
    </citation>
    <scope>GENOME REANNOTATION</scope>
    <source>
        <strain evidence="10">FGSC A4 / ATCC 38163 / CBS 112.46 / NRRL 194 / M139</strain>
    </source>
</reference>
<dbReference type="Proteomes" id="UP000000560">
    <property type="component" value="Chromosome II"/>
</dbReference>
<dbReference type="EMBL" id="BN001302">
    <property type="protein sequence ID" value="CBF73862.1"/>
    <property type="molecule type" value="Genomic_DNA"/>
</dbReference>
<dbReference type="Gene3D" id="1.20.1250.20">
    <property type="entry name" value="MFS general substrate transporter like domains"/>
    <property type="match status" value="1"/>
</dbReference>
<dbReference type="RefSeq" id="XP_681358.1">
    <property type="nucleotide sequence ID" value="XM_676266.1"/>
</dbReference>
<feature type="transmembrane region" description="Helical" evidence="7">
    <location>
        <begin position="99"/>
        <end position="117"/>
    </location>
</feature>
<organism evidence="9 10">
    <name type="scientific">Emericella nidulans (strain FGSC A4 / ATCC 38163 / CBS 112.46 / NRRL 194 / M139)</name>
    <name type="common">Aspergillus nidulans</name>
    <dbReference type="NCBI Taxonomy" id="227321"/>
    <lineage>
        <taxon>Eukaryota</taxon>
        <taxon>Fungi</taxon>
        <taxon>Dikarya</taxon>
        <taxon>Ascomycota</taxon>
        <taxon>Pezizomycotina</taxon>
        <taxon>Eurotiomycetes</taxon>
        <taxon>Eurotiomycetidae</taxon>
        <taxon>Eurotiales</taxon>
        <taxon>Aspergillaceae</taxon>
        <taxon>Aspergillus</taxon>
        <taxon>Aspergillus subgen. Nidulantes</taxon>
    </lineage>
</organism>
<accession>C8V6F1</accession>
<keyword evidence="5 7" id="KW-0472">Membrane</keyword>
<evidence type="ECO:0000256" key="4">
    <source>
        <dbReference type="ARBA" id="ARBA00022989"/>
    </source>
</evidence>
<feature type="transmembrane region" description="Helical" evidence="7">
    <location>
        <begin position="398"/>
        <end position="424"/>
    </location>
</feature>
<dbReference type="InterPro" id="IPR036259">
    <property type="entry name" value="MFS_trans_sf"/>
</dbReference>
<dbReference type="GeneID" id="2869301"/>
<evidence type="ECO:0000313" key="10">
    <source>
        <dbReference type="Proteomes" id="UP000000560"/>
    </source>
</evidence>
<evidence type="ECO:0000256" key="1">
    <source>
        <dbReference type="ARBA" id="ARBA00004651"/>
    </source>
</evidence>
<evidence type="ECO:0000256" key="3">
    <source>
        <dbReference type="ARBA" id="ARBA00022692"/>
    </source>
</evidence>
<keyword evidence="4 7" id="KW-1133">Transmembrane helix</keyword>
<comment type="similarity">
    <text evidence="2">Belongs to the major facilitator superfamily.</text>
</comment>
<evidence type="ECO:0000256" key="7">
    <source>
        <dbReference type="SAM" id="Phobius"/>
    </source>
</evidence>
<dbReference type="VEuPathDB" id="FungiDB:AN8089"/>
<evidence type="ECO:0000259" key="8">
    <source>
        <dbReference type="PROSITE" id="PS50850"/>
    </source>
</evidence>
<feature type="transmembrane region" description="Helical" evidence="7">
    <location>
        <begin position="278"/>
        <end position="305"/>
    </location>
</feature>
<dbReference type="OrthoDB" id="5141738at2759"/>
<feature type="transmembrane region" description="Helical" evidence="7">
    <location>
        <begin position="216"/>
        <end position="235"/>
    </location>
</feature>
<feature type="transmembrane region" description="Helical" evidence="7">
    <location>
        <begin position="373"/>
        <end position="392"/>
    </location>
</feature>
<comment type="subcellular location">
    <subcellularLocation>
        <location evidence="1">Cell membrane</location>
        <topology evidence="1">Multi-pass membrane protein</topology>
    </subcellularLocation>
</comment>
<keyword evidence="10" id="KW-1185">Reference proteome</keyword>
<dbReference type="InParanoid" id="Q5AUE1"/>
<protein>
    <recommendedName>
        <fullName evidence="8">Major facilitator superfamily (MFS) profile domain-containing protein</fullName>
    </recommendedName>
</protein>
<dbReference type="FunFam" id="1.20.1250.20:FF:000082">
    <property type="entry name" value="MFS multidrug transporter, putative"/>
    <property type="match status" value="1"/>
</dbReference>
<dbReference type="CDD" id="cd17323">
    <property type="entry name" value="MFS_Tpo1_MDR_like"/>
    <property type="match status" value="1"/>
</dbReference>
<dbReference type="PANTHER" id="PTHR23502:SF74">
    <property type="entry name" value="MAJOR FACILITATOR SUPERFAMILY (MFS) PROFILE DOMAIN-CONTAINING PROTEIN"/>
    <property type="match status" value="1"/>
</dbReference>
<dbReference type="eggNOG" id="KOG0255">
    <property type="taxonomic scope" value="Eukaryota"/>
</dbReference>
<proteinExistence type="inferred from homology"/>
<dbReference type="OMA" id="VMAFYMA"/>
<name>Q5AUE1_EMENI</name>